<keyword evidence="4 6" id="KW-1015">Disulfide bond</keyword>
<feature type="domain" description="VWFC" evidence="8">
    <location>
        <begin position="323"/>
        <end position="392"/>
    </location>
</feature>
<dbReference type="Pfam" id="PF00007">
    <property type="entry name" value="Cys_knot"/>
    <property type="match status" value="1"/>
</dbReference>
<evidence type="ECO:0000259" key="7">
    <source>
        <dbReference type="PROSITE" id="PS01225"/>
    </source>
</evidence>
<dbReference type="InterPro" id="IPR036084">
    <property type="entry name" value="Ser_inhib-like_sf"/>
</dbReference>
<evidence type="ECO:0000313" key="10">
    <source>
        <dbReference type="EMBL" id="KAH0620983.1"/>
    </source>
</evidence>
<evidence type="ECO:0000259" key="9">
    <source>
        <dbReference type="PROSITE" id="PS51233"/>
    </source>
</evidence>
<dbReference type="SUPFAM" id="SSF57567">
    <property type="entry name" value="Serine protease inhibitors"/>
    <property type="match status" value="1"/>
</dbReference>
<dbReference type="Pfam" id="PF00094">
    <property type="entry name" value="VWD"/>
    <property type="match status" value="1"/>
</dbReference>
<evidence type="ECO:0000256" key="3">
    <source>
        <dbReference type="ARBA" id="ARBA00022737"/>
    </source>
</evidence>
<dbReference type="InterPro" id="IPR050780">
    <property type="entry name" value="Mucin_vWF_Thrombospondin_sf"/>
</dbReference>
<dbReference type="InterPro" id="IPR001846">
    <property type="entry name" value="VWF_type-D"/>
</dbReference>
<dbReference type="SMART" id="SM00216">
    <property type="entry name" value="VWD"/>
    <property type="match status" value="1"/>
</dbReference>
<dbReference type="PROSITE" id="PS01185">
    <property type="entry name" value="CTCK_1"/>
    <property type="match status" value="1"/>
</dbReference>
<dbReference type="SUPFAM" id="SSF57603">
    <property type="entry name" value="FnI-like domain"/>
    <property type="match status" value="1"/>
</dbReference>
<feature type="disulfide bond" evidence="6">
    <location>
        <begin position="561"/>
        <end position="615"/>
    </location>
</feature>
<feature type="domain" description="CTCK" evidence="7">
    <location>
        <begin position="528"/>
        <end position="622"/>
    </location>
</feature>
<comment type="caution">
    <text evidence="10">The sequence shown here is derived from an EMBL/GenBank/DDBJ whole genome shotgun (WGS) entry which is preliminary data.</text>
</comment>
<dbReference type="Pfam" id="PF08742">
    <property type="entry name" value="C8"/>
    <property type="match status" value="1"/>
</dbReference>
<evidence type="ECO:0000259" key="8">
    <source>
        <dbReference type="PROSITE" id="PS50184"/>
    </source>
</evidence>
<dbReference type="SMART" id="SM00041">
    <property type="entry name" value="CT"/>
    <property type="match status" value="1"/>
</dbReference>
<dbReference type="InterPro" id="IPR014853">
    <property type="entry name" value="VWF/SSPO/ZAN-like_Cys-rich_dom"/>
</dbReference>
<dbReference type="PROSITE" id="PS51233">
    <property type="entry name" value="VWFD"/>
    <property type="match status" value="1"/>
</dbReference>
<keyword evidence="3" id="KW-0677">Repeat</keyword>
<dbReference type="InterPro" id="IPR001007">
    <property type="entry name" value="VWF_dom"/>
</dbReference>
<dbReference type="Proteomes" id="UP000826234">
    <property type="component" value="Unassembled WGS sequence"/>
</dbReference>
<dbReference type="PANTHER" id="PTHR11339">
    <property type="entry name" value="EXTRACELLULAR MATRIX GLYCOPROTEIN RELATED"/>
    <property type="match status" value="1"/>
</dbReference>
<dbReference type="SMART" id="SM00832">
    <property type="entry name" value="C8"/>
    <property type="match status" value="1"/>
</dbReference>
<name>A0ABQ7SUH1_PHRPL</name>
<protein>
    <recommendedName>
        <fullName evidence="12">Intestinal mucin-like protein</fullName>
    </recommendedName>
</protein>
<evidence type="ECO:0000256" key="2">
    <source>
        <dbReference type="ARBA" id="ARBA00022525"/>
    </source>
</evidence>
<dbReference type="Gene3D" id="2.10.25.10">
    <property type="entry name" value="Laminin"/>
    <property type="match status" value="1"/>
</dbReference>
<dbReference type="InterPro" id="IPR006207">
    <property type="entry name" value="Cys_knot_C"/>
</dbReference>
<dbReference type="SMART" id="SM00214">
    <property type="entry name" value="VWC"/>
    <property type="match status" value="2"/>
</dbReference>
<evidence type="ECO:0000313" key="11">
    <source>
        <dbReference type="Proteomes" id="UP000826234"/>
    </source>
</evidence>
<accession>A0ABQ7SUH1</accession>
<dbReference type="PROSITE" id="PS01208">
    <property type="entry name" value="VWFC_1"/>
    <property type="match status" value="2"/>
</dbReference>
<evidence type="ECO:0000256" key="4">
    <source>
        <dbReference type="ARBA" id="ARBA00023157"/>
    </source>
</evidence>
<dbReference type="PROSITE" id="PS50184">
    <property type="entry name" value="VWFC_2"/>
    <property type="match status" value="2"/>
</dbReference>
<dbReference type="InterPro" id="IPR029034">
    <property type="entry name" value="Cystine-knot_cytokine"/>
</dbReference>
<feature type="disulfide bond" evidence="6">
    <location>
        <begin position="565"/>
        <end position="617"/>
    </location>
</feature>
<keyword evidence="5" id="KW-0325">Glycoprotein</keyword>
<evidence type="ECO:0000256" key="6">
    <source>
        <dbReference type="PROSITE-ProRule" id="PRU00039"/>
    </source>
</evidence>
<feature type="domain" description="VWFD" evidence="9">
    <location>
        <begin position="1"/>
        <end position="174"/>
    </location>
</feature>
<evidence type="ECO:0000256" key="1">
    <source>
        <dbReference type="ARBA" id="ARBA00004613"/>
    </source>
</evidence>
<organism evidence="10 11">
    <name type="scientific">Phrynosoma platyrhinos</name>
    <name type="common">Desert horned lizard</name>
    <dbReference type="NCBI Taxonomy" id="52577"/>
    <lineage>
        <taxon>Eukaryota</taxon>
        <taxon>Metazoa</taxon>
        <taxon>Chordata</taxon>
        <taxon>Craniata</taxon>
        <taxon>Vertebrata</taxon>
        <taxon>Euteleostomi</taxon>
        <taxon>Lepidosauria</taxon>
        <taxon>Squamata</taxon>
        <taxon>Bifurcata</taxon>
        <taxon>Unidentata</taxon>
        <taxon>Episquamata</taxon>
        <taxon>Toxicofera</taxon>
        <taxon>Iguania</taxon>
        <taxon>Phrynosomatidae</taxon>
        <taxon>Phrynosomatinae</taxon>
        <taxon>Phrynosoma</taxon>
    </lineage>
</organism>
<proteinExistence type="predicted"/>
<dbReference type="EMBL" id="JAIPUX010003289">
    <property type="protein sequence ID" value="KAH0620983.1"/>
    <property type="molecule type" value="Genomic_DNA"/>
</dbReference>
<sequence length="628" mass="68740">MTFDGTYYTFHDNCTYILVKEIVKKHGNFSVLADNYFCDPTNDQSCSRAIIVNYNSMEIVLSSQMHNGVRTSQVLFNNKPVNGHFTVDGIIVTSTKTTMTVEIPAINAYISFNGLAFSVKLPYGLFEHNTEGQCGTCSNDRSDDCRLPSGHEANSCFEMAAEWQVSDKNKPYCQGVTPTPTPKPVLPTPTVCTTPSPLCELIVSDIFVDCHKVLPPKVFYEDCLHEACQSANDSLSCHYVEMYASLCAAKGACTDWRSKTQGKCPYYCPKDKVYSACGPVPAATCSDGQTKNDNAHVSEGCICSEGKILFNSYTDICVSECGCVGPDGLPKQPGSKWKSNCQECICDSLSLTVQCKPLTCETSETPVCEKEGFIPVPVLTPEDPCCPEVQCKCNTSACSNQKKSCEPGYELASVLLEGDCCVTFTCEPIPNICLVNETVYKPGTTVPGKPCETCVCSDEIDPASKRNIVECTKVACDTSCPVGHEYQVKAGECCGKCVQVACIIPLNDTVELLKDEVELTADGCCKRCKPKEQKSCKVHKNQTLIRSNDCISTDVIEMTYCEGACPSSSVYSDEARAMQRKCTCCQELKSHRREVTLTCRDGRSISYDYIYVDECQCMTACIPHATIS</sequence>
<reference evidence="10 11" key="1">
    <citation type="journal article" date="2022" name="Gigascience">
        <title>A chromosome-level genome assembly and annotation of the desert horned lizard, Phrynosoma platyrhinos, provides insight into chromosomal rearrangements among reptiles.</title>
        <authorList>
            <person name="Koochekian N."/>
            <person name="Ascanio A."/>
            <person name="Farleigh K."/>
            <person name="Card D.C."/>
            <person name="Schield D.R."/>
            <person name="Castoe T.A."/>
            <person name="Jezkova T."/>
        </authorList>
    </citation>
    <scope>NUCLEOTIDE SEQUENCE [LARGE SCALE GENOMIC DNA]</scope>
    <source>
        <strain evidence="10">NK-2021</strain>
    </source>
</reference>
<feature type="disulfide bond" evidence="6">
    <location>
        <begin position="550"/>
        <end position="599"/>
    </location>
</feature>
<keyword evidence="2" id="KW-0964">Secreted</keyword>
<dbReference type="PANTHER" id="PTHR11339:SF406">
    <property type="entry name" value="MUCIN-5AC-LIKE"/>
    <property type="match status" value="1"/>
</dbReference>
<feature type="domain" description="VWFC" evidence="8">
    <location>
        <begin position="431"/>
        <end position="498"/>
    </location>
</feature>
<keyword evidence="11" id="KW-1185">Reference proteome</keyword>
<evidence type="ECO:0000256" key="5">
    <source>
        <dbReference type="ARBA" id="ARBA00023180"/>
    </source>
</evidence>
<dbReference type="PROSITE" id="PS01225">
    <property type="entry name" value="CTCK_2"/>
    <property type="match status" value="1"/>
</dbReference>
<dbReference type="InterPro" id="IPR006208">
    <property type="entry name" value="Glyco_hormone_CN"/>
</dbReference>
<comment type="caution">
    <text evidence="6">Lacks conserved residue(s) required for the propagation of feature annotation.</text>
</comment>
<dbReference type="Gene3D" id="2.10.90.10">
    <property type="entry name" value="Cystine-knot cytokines"/>
    <property type="match status" value="1"/>
</dbReference>
<comment type="subcellular location">
    <subcellularLocation>
        <location evidence="1">Secreted</location>
    </subcellularLocation>
</comment>
<gene>
    <name evidence="10" type="ORF">JD844_021934</name>
</gene>
<evidence type="ECO:0008006" key="12">
    <source>
        <dbReference type="Google" id="ProtNLM"/>
    </source>
</evidence>